<proteinExistence type="predicted"/>
<dbReference type="OrthoDB" id="1447052at2"/>
<protein>
    <recommendedName>
        <fullName evidence="3">Calx-beta domain-containing protein</fullName>
    </recommendedName>
</protein>
<name>A0A5S5DQL9_9FLAO</name>
<comment type="caution">
    <text evidence="1">The sequence shown here is derived from an EMBL/GenBank/DDBJ whole genome shotgun (WGS) entry which is preliminary data.</text>
</comment>
<evidence type="ECO:0000313" key="2">
    <source>
        <dbReference type="Proteomes" id="UP000323136"/>
    </source>
</evidence>
<organism evidence="1 2">
    <name type="scientific">Tenacibaculum adriaticum</name>
    <dbReference type="NCBI Taxonomy" id="413713"/>
    <lineage>
        <taxon>Bacteria</taxon>
        <taxon>Pseudomonadati</taxon>
        <taxon>Bacteroidota</taxon>
        <taxon>Flavobacteriia</taxon>
        <taxon>Flavobacteriales</taxon>
        <taxon>Flavobacteriaceae</taxon>
        <taxon>Tenacibaculum</taxon>
    </lineage>
</organism>
<dbReference type="Proteomes" id="UP000323136">
    <property type="component" value="Unassembled WGS sequence"/>
</dbReference>
<sequence length="290" mass="30748">MKYKFLKATFAIGALALMVACDDDKYTGASTLEYVAPTVTITSANGFDITTSENDIPEDDGLTYTIEASITEAVQADLVLDIKQIGGTSVEHSDFETSGYILIPAGSTSGSGTVTVYKTGNAEPNETLTLSIGANEQNFKGSETLKISMSDDYINDVLEVTADWSGEFTYTASVGQVTIDLCDIDIDVVLLTETGGLVDYTAATASCPESGTISGLADGKYLLALDLYENPFVDLNANGPVPVTITYSQEYNIEATSFVYSGFTTDTAPTTIIAAEIEVVNGYVYTVNPL</sequence>
<dbReference type="RefSeq" id="WP_148870362.1">
    <property type="nucleotide sequence ID" value="NZ_VNIA01000003.1"/>
</dbReference>
<dbReference type="InterPro" id="IPR038081">
    <property type="entry name" value="CalX-like_sf"/>
</dbReference>
<evidence type="ECO:0000313" key="1">
    <source>
        <dbReference type="EMBL" id="TYP98025.1"/>
    </source>
</evidence>
<dbReference type="Gene3D" id="2.60.40.2030">
    <property type="match status" value="1"/>
</dbReference>
<dbReference type="AlphaFoldDB" id="A0A5S5DQL9"/>
<dbReference type="PROSITE" id="PS51257">
    <property type="entry name" value="PROKAR_LIPOPROTEIN"/>
    <property type="match status" value="1"/>
</dbReference>
<gene>
    <name evidence="1" type="ORF">C7447_103193</name>
</gene>
<accession>A0A5S5DQL9</accession>
<dbReference type="SUPFAM" id="SSF141072">
    <property type="entry name" value="CalX-like"/>
    <property type="match status" value="1"/>
</dbReference>
<dbReference type="EMBL" id="VNIA01000003">
    <property type="protein sequence ID" value="TYP98025.1"/>
    <property type="molecule type" value="Genomic_DNA"/>
</dbReference>
<keyword evidence="2" id="KW-1185">Reference proteome</keyword>
<evidence type="ECO:0008006" key="3">
    <source>
        <dbReference type="Google" id="ProtNLM"/>
    </source>
</evidence>
<reference evidence="1 2" key="1">
    <citation type="submission" date="2019-07" db="EMBL/GenBank/DDBJ databases">
        <title>Genomic Encyclopedia of Type Strains, Phase IV (KMG-IV): sequencing the most valuable type-strain genomes for metagenomic binning, comparative biology and taxonomic classification.</title>
        <authorList>
            <person name="Goeker M."/>
        </authorList>
    </citation>
    <scope>NUCLEOTIDE SEQUENCE [LARGE SCALE GENOMIC DNA]</scope>
    <source>
        <strain evidence="1 2">DSM 18961</strain>
    </source>
</reference>